<evidence type="ECO:0000256" key="2">
    <source>
        <dbReference type="HAMAP-Rule" id="MF_00338"/>
    </source>
</evidence>
<dbReference type="PANTHER" id="PTHR34068">
    <property type="entry name" value="UPF0145 PROTEIN YBJQ"/>
    <property type="match status" value="1"/>
</dbReference>
<evidence type="ECO:0000313" key="4">
    <source>
        <dbReference type="Proteomes" id="UP000199668"/>
    </source>
</evidence>
<dbReference type="InterPro" id="IPR035439">
    <property type="entry name" value="UPF0145_dom_sf"/>
</dbReference>
<dbReference type="PANTHER" id="PTHR34068:SF2">
    <property type="entry name" value="UPF0145 PROTEIN SCO3412"/>
    <property type="match status" value="1"/>
</dbReference>
<comment type="similarity">
    <text evidence="1 2">Belongs to the UPF0145 family.</text>
</comment>
<dbReference type="EMBL" id="FOTY01000003">
    <property type="protein sequence ID" value="SFL63182.1"/>
    <property type="molecule type" value="Genomic_DNA"/>
</dbReference>
<dbReference type="RefSeq" id="WP_090925608.1">
    <property type="nucleotide sequence ID" value="NZ_FOTY01000003.1"/>
</dbReference>
<protein>
    <recommendedName>
        <fullName evidence="2">UPF0145 protein SAMN04488054_10332</fullName>
    </recommendedName>
</protein>
<sequence>MIIVSTEHVPGYEVVEALGIVKGNTVRAKHVGKDVIGNLRSMVGGKMKEYEEMFLEARDDAEKEMEAKAGEWGADAVVGIRYSSSSIMSGTSEVMVFGTAVKLQKKE</sequence>
<gene>
    <name evidence="3" type="ORF">SAMN04488054_10332</name>
</gene>
<name>A0A1I4J9C7_9BACI</name>
<dbReference type="Gene3D" id="3.30.110.70">
    <property type="entry name" value="Hypothetical protein apc22750. Chain B"/>
    <property type="match status" value="1"/>
</dbReference>
<organism evidence="3 4">
    <name type="scientific">Salibacterium qingdaonense</name>
    <dbReference type="NCBI Taxonomy" id="266892"/>
    <lineage>
        <taxon>Bacteria</taxon>
        <taxon>Bacillati</taxon>
        <taxon>Bacillota</taxon>
        <taxon>Bacilli</taxon>
        <taxon>Bacillales</taxon>
        <taxon>Bacillaceae</taxon>
    </lineage>
</organism>
<evidence type="ECO:0000313" key="3">
    <source>
        <dbReference type="EMBL" id="SFL63182.1"/>
    </source>
</evidence>
<dbReference type="HAMAP" id="MF_00338">
    <property type="entry name" value="UPF0145"/>
    <property type="match status" value="1"/>
</dbReference>
<dbReference type="Pfam" id="PF01906">
    <property type="entry name" value="YbjQ_1"/>
    <property type="match status" value="1"/>
</dbReference>
<dbReference type="SUPFAM" id="SSF117782">
    <property type="entry name" value="YbjQ-like"/>
    <property type="match status" value="1"/>
</dbReference>
<dbReference type="OrthoDB" id="9796448at2"/>
<reference evidence="3 4" key="1">
    <citation type="submission" date="2016-10" db="EMBL/GenBank/DDBJ databases">
        <authorList>
            <person name="de Groot N.N."/>
        </authorList>
    </citation>
    <scope>NUCLEOTIDE SEQUENCE [LARGE SCALE GENOMIC DNA]</scope>
    <source>
        <strain evidence="3 4">CGMCC 1.6134</strain>
    </source>
</reference>
<proteinExistence type="inferred from homology"/>
<dbReference type="InterPro" id="IPR002765">
    <property type="entry name" value="UPF0145_YbjQ-like"/>
</dbReference>
<accession>A0A1I4J9C7</accession>
<keyword evidence="4" id="KW-1185">Reference proteome</keyword>
<dbReference type="AlphaFoldDB" id="A0A1I4J9C7"/>
<evidence type="ECO:0000256" key="1">
    <source>
        <dbReference type="ARBA" id="ARBA00010751"/>
    </source>
</evidence>
<dbReference type="Proteomes" id="UP000199668">
    <property type="component" value="Unassembled WGS sequence"/>
</dbReference>